<accession>A0A0N4XUU5</accession>
<organism evidence="6">
    <name type="scientific">Nippostrongylus brasiliensis</name>
    <name type="common">Rat hookworm</name>
    <dbReference type="NCBI Taxonomy" id="27835"/>
    <lineage>
        <taxon>Eukaryota</taxon>
        <taxon>Metazoa</taxon>
        <taxon>Ecdysozoa</taxon>
        <taxon>Nematoda</taxon>
        <taxon>Chromadorea</taxon>
        <taxon>Rhabditida</taxon>
        <taxon>Rhabditina</taxon>
        <taxon>Rhabditomorpha</taxon>
        <taxon>Strongyloidea</taxon>
        <taxon>Heligmosomidae</taxon>
        <taxon>Nippostrongylus</taxon>
    </lineage>
</organism>
<reference evidence="6" key="1">
    <citation type="submission" date="2017-02" db="UniProtKB">
        <authorList>
            <consortium name="WormBaseParasite"/>
        </authorList>
    </citation>
    <scope>IDENTIFICATION</scope>
</reference>
<feature type="domain" description="C2H2-type" evidence="3">
    <location>
        <begin position="54"/>
        <end position="82"/>
    </location>
</feature>
<dbReference type="InterPro" id="IPR052797">
    <property type="entry name" value="RegFact_GeneExpr_CellDeath"/>
</dbReference>
<evidence type="ECO:0000256" key="2">
    <source>
        <dbReference type="SAM" id="MobiDB-lite"/>
    </source>
</evidence>
<proteinExistence type="predicted"/>
<evidence type="ECO:0000256" key="1">
    <source>
        <dbReference type="PROSITE-ProRule" id="PRU00042"/>
    </source>
</evidence>
<dbReference type="InterPro" id="IPR013087">
    <property type="entry name" value="Znf_C2H2_type"/>
</dbReference>
<dbReference type="PANTHER" id="PTHR33936:SF24">
    <property type="entry name" value="C2H2-TYPE DOMAIN-CONTAINING PROTEIN"/>
    <property type="match status" value="1"/>
</dbReference>
<keyword evidence="1" id="KW-0863">Zinc-finger</keyword>
<dbReference type="PROSITE" id="PS50157">
    <property type="entry name" value="ZINC_FINGER_C2H2_2"/>
    <property type="match status" value="1"/>
</dbReference>
<dbReference type="AlphaFoldDB" id="A0A0N4XUU5"/>
<dbReference type="SMART" id="SM00355">
    <property type="entry name" value="ZnF_C2H2"/>
    <property type="match status" value="4"/>
</dbReference>
<evidence type="ECO:0000313" key="6">
    <source>
        <dbReference type="WBParaSite" id="NBR_0000650601-mRNA-1"/>
    </source>
</evidence>
<keyword evidence="5" id="KW-1185">Reference proteome</keyword>
<dbReference type="EMBL" id="UYSL01019805">
    <property type="protein sequence ID" value="VDL70096.1"/>
    <property type="molecule type" value="Genomic_DNA"/>
</dbReference>
<gene>
    <name evidence="4" type="ORF">NBR_LOCUS6507</name>
</gene>
<dbReference type="PANTHER" id="PTHR33936">
    <property type="entry name" value="PROTEIN CBG17840"/>
    <property type="match status" value="1"/>
</dbReference>
<dbReference type="WBParaSite" id="NBR_0000650601-mRNA-1">
    <property type="protein sequence ID" value="NBR_0000650601-mRNA-1"/>
    <property type="gene ID" value="NBR_0000650601"/>
</dbReference>
<evidence type="ECO:0000313" key="4">
    <source>
        <dbReference type="EMBL" id="VDL70096.1"/>
    </source>
</evidence>
<keyword evidence="1" id="KW-0479">Metal-binding</keyword>
<reference evidence="4 5" key="2">
    <citation type="submission" date="2018-11" db="EMBL/GenBank/DDBJ databases">
        <authorList>
            <consortium name="Pathogen Informatics"/>
        </authorList>
    </citation>
    <scope>NUCLEOTIDE SEQUENCE [LARGE SCALE GENOMIC DNA]</scope>
</reference>
<dbReference type="GO" id="GO:0008270">
    <property type="term" value="F:zinc ion binding"/>
    <property type="evidence" value="ECO:0007669"/>
    <property type="project" value="UniProtKB-KW"/>
</dbReference>
<sequence>MNPPQALCHVCQKGPYLLCNLYKHLRKVHRFTDEDIHVLQNGIKRTKYEGKPELMCEDCGKIFYSPDCLRIHKTSVHASTTTEGASPSKKVQHVVCPGCDERFYCNQELAEHCQAAHKEEGVDVSEEKKRYRKSKKVHTHCPCFAKITERKDGTVEVVACFGHLGHVINAVNNSISSEEEEAIRTMLTVGVSPQEILTMIRSEYWVIPGPMDANNPRICHITLDDIRSIARCNGLTYSGMNEENRNTVVKGTSFNNDESAATSRCGSSRPPESPQARTLVDAPAIPAPTAISAEASQGSYQKAVHESLKNIPFVTEGNGAPPRYDAPRSSEASHPEMFMDANNFIVPQHIIFGNTSRELYEKADHELLKNVPVFSNEGCNPRFDSAKSPETHQGELFFGDEFIVQPHGIFMSGNGDSYQKAAAAKAVSSVTPRAGGAPSRRVQHVVCPGCDQRFFCNQELAEHCLAVHHDDWKASEERRTCSGFTKRRTKMYSTATVVHYVCQYSGGAGIYAEQERRRGRRSKKVHTHCPCFAKVTERRDGTIEVVACFGHLGHAVNAECLPITPQDEETIKSMLSAGVAPQDILNTIKPQNWMGVDTHSRTSYLTLSDIKNIARRHGLIYTEVNGQDHEPQKAVPIFAGQESGSVPRYDASRCPETSRAGLFLGNDMISRQQSAMQDINEESFRKAKDVHMYVGEILHSLFIAKEMQHIERLRKAMEDAIGGLPQEFVARQARDPPSRRRWVNLYFSKNPPIMIISLNFVWITVYCSKWSKRSKKINSAQSVSYIEEDTKREEHFVRPDWDKDFPKILPPPVRVPEKENKEVDVELDMNLMPPADKPLGDLDLLRSDVIDPNKKTSASAKNRKQLEVNQTQDSVVQQPQVVDDRKGAGETKPPAGKSPLECKK</sequence>
<feature type="compositionally biased region" description="Low complexity" evidence="2">
    <location>
        <begin position="872"/>
        <end position="881"/>
    </location>
</feature>
<name>A0A0N4XUU5_NIPBR</name>
<keyword evidence="1" id="KW-0862">Zinc</keyword>
<dbReference type="Gene3D" id="3.30.160.60">
    <property type="entry name" value="Classic Zinc Finger"/>
    <property type="match status" value="1"/>
</dbReference>
<dbReference type="STRING" id="27835.A0A0N4XUU5"/>
<feature type="region of interest" description="Disordered" evidence="2">
    <location>
        <begin position="252"/>
        <end position="277"/>
    </location>
</feature>
<feature type="region of interest" description="Disordered" evidence="2">
    <location>
        <begin position="852"/>
        <end position="904"/>
    </location>
</feature>
<evidence type="ECO:0000313" key="5">
    <source>
        <dbReference type="Proteomes" id="UP000271162"/>
    </source>
</evidence>
<evidence type="ECO:0000259" key="3">
    <source>
        <dbReference type="PROSITE" id="PS50157"/>
    </source>
</evidence>
<dbReference type="PROSITE" id="PS00028">
    <property type="entry name" value="ZINC_FINGER_C2H2_1"/>
    <property type="match status" value="3"/>
</dbReference>
<dbReference type="Proteomes" id="UP000271162">
    <property type="component" value="Unassembled WGS sequence"/>
</dbReference>
<feature type="compositionally biased region" description="Polar residues" evidence="2">
    <location>
        <begin position="252"/>
        <end position="266"/>
    </location>
</feature>
<protein>
    <submittedName>
        <fullName evidence="6">C2H2-type domain-containing protein</fullName>
    </submittedName>
</protein>